<accession>A0A7G9Z3M7</accession>
<dbReference type="EMBL" id="MT631596">
    <property type="protein sequence ID" value="QNO54861.1"/>
    <property type="molecule type" value="Genomic_DNA"/>
</dbReference>
<reference evidence="1" key="1">
    <citation type="submission" date="2020-06" db="EMBL/GenBank/DDBJ databases">
        <title>Unique genomic features of the anaerobic methanotrophic archaea.</title>
        <authorList>
            <person name="Chadwick G.L."/>
            <person name="Skennerton C.T."/>
            <person name="Laso-Perez R."/>
            <person name="Leu A.O."/>
            <person name="Speth D.R."/>
            <person name="Yu H."/>
            <person name="Morgan-Lang C."/>
            <person name="Hatzenpichler R."/>
            <person name="Goudeau D."/>
            <person name="Malmstrom R."/>
            <person name="Brazelton W.J."/>
            <person name="Woyke T."/>
            <person name="Hallam S.J."/>
            <person name="Tyson G.W."/>
            <person name="Wegener G."/>
            <person name="Boetius A."/>
            <person name="Orphan V."/>
        </authorList>
    </citation>
    <scope>NUCLEOTIDE SEQUENCE</scope>
</reference>
<dbReference type="AlphaFoldDB" id="A0A7G9Z3M7"/>
<proteinExistence type="predicted"/>
<dbReference type="InterPro" id="IPR046484">
    <property type="entry name" value="DUF6577"/>
</dbReference>
<evidence type="ECO:0000313" key="1">
    <source>
        <dbReference type="EMBL" id="QNO54861.1"/>
    </source>
</evidence>
<dbReference type="Pfam" id="PF20217">
    <property type="entry name" value="DUF6577"/>
    <property type="match status" value="1"/>
</dbReference>
<name>A0A7G9Z3M7_9EURY</name>
<protein>
    <submittedName>
        <fullName evidence="1">Uncharacterized protein</fullName>
    </submittedName>
</protein>
<gene>
    <name evidence="1" type="ORF">GHJHFCIO_00011</name>
</gene>
<organism evidence="1">
    <name type="scientific">Candidatus Methanophaga sp. ANME-1 ERB7</name>
    <dbReference type="NCBI Taxonomy" id="2759913"/>
    <lineage>
        <taxon>Archaea</taxon>
        <taxon>Methanobacteriati</taxon>
        <taxon>Methanobacteriota</taxon>
        <taxon>Stenosarchaea group</taxon>
        <taxon>Methanomicrobia</taxon>
        <taxon>Candidatus Methanophagales</taxon>
        <taxon>Candidatus Methanophagaceae</taxon>
        <taxon>Candidatus Methanophaga</taxon>
    </lineage>
</organism>
<sequence length="254" mass="30298">MGKGDRRRKVKNIMTTIKEHILNYAKNERYFNINDLRNYFNDKKIDYKKDALKKYLYLLKTENVIYGAGRGWYSTIKHDFVLDRKPIEEIAALIKDKFPLLDFSCWSTEQIKGFFHHLPSQFVTFVYADKDFLQALKDFLTDKGYNTYLNPRKSETEKYVELKNQTVILRPSISSREPKNQCFAKIEKILVDLFMETKKVNLMDMGEYQKIFSNIILNYRINIAEMLDYAERRKIKEKMRTMCMSTKSTYATLL</sequence>